<evidence type="ECO:0000313" key="1">
    <source>
        <dbReference type="EMBL" id="SKB78998.1"/>
    </source>
</evidence>
<dbReference type="RefSeq" id="WP_079666395.1">
    <property type="nucleotide sequence ID" value="NZ_FUYZ01000003.1"/>
</dbReference>
<evidence type="ECO:0000313" key="2">
    <source>
        <dbReference type="Proteomes" id="UP000191112"/>
    </source>
</evidence>
<sequence>MRTKLFTLCFGCSILIVSKAQTVVKKDFDNSKPKSHLMNIADIEKSFKTIYVIVQKDSVKQQNERKKQVALINKRLQKK</sequence>
<protein>
    <submittedName>
        <fullName evidence="1">Uncharacterized protein</fullName>
    </submittedName>
</protein>
<name>A0A1T5E4R1_9FLAO</name>
<gene>
    <name evidence="1" type="ORF">SAMN05660477_01114</name>
</gene>
<dbReference type="Proteomes" id="UP000191112">
    <property type="component" value="Unassembled WGS sequence"/>
</dbReference>
<accession>A0A1T5E4R1</accession>
<organism evidence="1 2">
    <name type="scientific">Soonwooa buanensis</name>
    <dbReference type="NCBI Taxonomy" id="619805"/>
    <lineage>
        <taxon>Bacteria</taxon>
        <taxon>Pseudomonadati</taxon>
        <taxon>Bacteroidota</taxon>
        <taxon>Flavobacteriia</taxon>
        <taxon>Flavobacteriales</taxon>
        <taxon>Weeksellaceae</taxon>
        <taxon>Chryseobacterium group</taxon>
        <taxon>Soonwooa</taxon>
    </lineage>
</organism>
<dbReference type="EMBL" id="FUYZ01000003">
    <property type="protein sequence ID" value="SKB78998.1"/>
    <property type="molecule type" value="Genomic_DNA"/>
</dbReference>
<proteinExistence type="predicted"/>
<reference evidence="1 2" key="1">
    <citation type="submission" date="2017-02" db="EMBL/GenBank/DDBJ databases">
        <authorList>
            <person name="Peterson S.W."/>
        </authorList>
    </citation>
    <scope>NUCLEOTIDE SEQUENCE [LARGE SCALE GENOMIC DNA]</scope>
    <source>
        <strain evidence="1 2">DSM 22323</strain>
    </source>
</reference>
<dbReference type="AlphaFoldDB" id="A0A1T5E4R1"/>
<keyword evidence="2" id="KW-1185">Reference proteome</keyword>